<feature type="non-terminal residue" evidence="12">
    <location>
        <position position="1"/>
    </location>
</feature>
<keyword evidence="5" id="KW-0547">Nucleotide-binding</keyword>
<reference evidence="12 13" key="1">
    <citation type="journal article" date="2013" name="Curr. Biol.">
        <title>The Genome of the Foraminiferan Reticulomyxa filosa.</title>
        <authorList>
            <person name="Glockner G."/>
            <person name="Hulsmann N."/>
            <person name="Schleicher M."/>
            <person name="Noegel A.A."/>
            <person name="Eichinger L."/>
            <person name="Gallinger C."/>
            <person name="Pawlowski J."/>
            <person name="Sierra R."/>
            <person name="Euteneuer U."/>
            <person name="Pillet L."/>
            <person name="Moustafa A."/>
            <person name="Platzer M."/>
            <person name="Groth M."/>
            <person name="Szafranski K."/>
            <person name="Schliwa M."/>
        </authorList>
    </citation>
    <scope>NUCLEOTIDE SEQUENCE [LARGE SCALE GENOMIC DNA]</scope>
</reference>
<dbReference type="InterPro" id="IPR036640">
    <property type="entry name" value="ABC1_TM_sf"/>
</dbReference>
<gene>
    <name evidence="12" type="ORF">RFI_14081</name>
</gene>
<evidence type="ECO:0000256" key="7">
    <source>
        <dbReference type="ARBA" id="ARBA00022989"/>
    </source>
</evidence>
<keyword evidence="3" id="KW-0813">Transport</keyword>
<dbReference type="Proteomes" id="UP000023152">
    <property type="component" value="Unassembled WGS sequence"/>
</dbReference>
<feature type="transmembrane region" description="Helical" evidence="9">
    <location>
        <begin position="177"/>
        <end position="196"/>
    </location>
</feature>
<evidence type="ECO:0000256" key="10">
    <source>
        <dbReference type="SAM" id="SignalP"/>
    </source>
</evidence>
<keyword evidence="10" id="KW-0732">Signal</keyword>
<dbReference type="Gene3D" id="1.20.1560.10">
    <property type="entry name" value="ABC transporter type 1, transmembrane domain"/>
    <property type="match status" value="1"/>
</dbReference>
<protein>
    <submittedName>
        <fullName evidence="12">ATP-dependent bile acid permease</fullName>
    </submittedName>
</protein>
<keyword evidence="13" id="KW-1185">Reference proteome</keyword>
<evidence type="ECO:0000256" key="6">
    <source>
        <dbReference type="ARBA" id="ARBA00022840"/>
    </source>
</evidence>
<feature type="transmembrane region" description="Helical" evidence="9">
    <location>
        <begin position="147"/>
        <end position="170"/>
    </location>
</feature>
<dbReference type="AlphaFoldDB" id="X6N9Y4"/>
<keyword evidence="4 9" id="KW-0812">Transmembrane</keyword>
<organism evidence="12 13">
    <name type="scientific">Reticulomyxa filosa</name>
    <dbReference type="NCBI Taxonomy" id="46433"/>
    <lineage>
        <taxon>Eukaryota</taxon>
        <taxon>Sar</taxon>
        <taxon>Rhizaria</taxon>
        <taxon>Retaria</taxon>
        <taxon>Foraminifera</taxon>
        <taxon>Monothalamids</taxon>
        <taxon>Reticulomyxidae</taxon>
        <taxon>Reticulomyxa</taxon>
    </lineage>
</organism>
<comment type="caution">
    <text evidence="12">The sequence shown here is derived from an EMBL/GenBank/DDBJ whole genome shotgun (WGS) entry which is preliminary data.</text>
</comment>
<proteinExistence type="inferred from homology"/>
<dbReference type="PANTHER" id="PTHR24223:SF456">
    <property type="entry name" value="MULTIDRUG RESISTANCE-ASSOCIATED PROTEIN LETHAL(2)03659"/>
    <property type="match status" value="1"/>
</dbReference>
<dbReference type="PANTHER" id="PTHR24223">
    <property type="entry name" value="ATP-BINDING CASSETTE SUB-FAMILY C"/>
    <property type="match status" value="1"/>
</dbReference>
<dbReference type="GO" id="GO:0016020">
    <property type="term" value="C:membrane"/>
    <property type="evidence" value="ECO:0007669"/>
    <property type="project" value="UniProtKB-SubCell"/>
</dbReference>
<evidence type="ECO:0000256" key="2">
    <source>
        <dbReference type="ARBA" id="ARBA00009726"/>
    </source>
</evidence>
<keyword evidence="6" id="KW-0067">ATP-binding</keyword>
<evidence type="ECO:0000259" key="11">
    <source>
        <dbReference type="PROSITE" id="PS50929"/>
    </source>
</evidence>
<keyword evidence="7 9" id="KW-1133">Transmembrane helix</keyword>
<dbReference type="PROSITE" id="PS50929">
    <property type="entry name" value="ABC_TM1F"/>
    <property type="match status" value="1"/>
</dbReference>
<comment type="similarity">
    <text evidence="2">Belongs to the ABC transporter superfamily. ABCC family. Conjugate transporter (TC 3.A.1.208) subfamily.</text>
</comment>
<evidence type="ECO:0000256" key="8">
    <source>
        <dbReference type="ARBA" id="ARBA00023136"/>
    </source>
</evidence>
<evidence type="ECO:0000256" key="4">
    <source>
        <dbReference type="ARBA" id="ARBA00022692"/>
    </source>
</evidence>
<dbReference type="SUPFAM" id="SSF90123">
    <property type="entry name" value="ABC transporter transmembrane region"/>
    <property type="match status" value="1"/>
</dbReference>
<sequence>VFALLCFCLVLFSKITSICGQCIGEYRDLALVDNQLPQQFNEAVITGLQAIVCTIYLFIDWHVCFVMLFFFQTKRWALELRSLLSLYSCHGMHIALFIETNKSFNEVVSGLETVRAYQMQKYFTAKVERQIEKNSVSYWTLFIANRWFGAILEGLTVLQTAAVVLLCVIIRDQIGPAVASFAITYCLLFGGSFQYMTS</sequence>
<dbReference type="InterPro" id="IPR050173">
    <property type="entry name" value="ABC_transporter_C-like"/>
</dbReference>
<dbReference type="EMBL" id="ASPP01010208">
    <property type="protein sequence ID" value="ETO23105.1"/>
    <property type="molecule type" value="Genomic_DNA"/>
</dbReference>
<evidence type="ECO:0000313" key="13">
    <source>
        <dbReference type="Proteomes" id="UP000023152"/>
    </source>
</evidence>
<evidence type="ECO:0000256" key="9">
    <source>
        <dbReference type="SAM" id="Phobius"/>
    </source>
</evidence>
<keyword evidence="8 9" id="KW-0472">Membrane</keyword>
<feature type="chain" id="PRO_5004976360" evidence="10">
    <location>
        <begin position="21"/>
        <end position="198"/>
    </location>
</feature>
<feature type="domain" description="ABC transmembrane type-1" evidence="11">
    <location>
        <begin position="101"/>
        <end position="198"/>
    </location>
</feature>
<feature type="transmembrane region" description="Helical" evidence="9">
    <location>
        <begin position="44"/>
        <end position="71"/>
    </location>
</feature>
<name>X6N9Y4_RETFI</name>
<evidence type="ECO:0000256" key="1">
    <source>
        <dbReference type="ARBA" id="ARBA00004141"/>
    </source>
</evidence>
<evidence type="ECO:0000313" key="12">
    <source>
        <dbReference type="EMBL" id="ETO23105.1"/>
    </source>
</evidence>
<feature type="signal peptide" evidence="10">
    <location>
        <begin position="1"/>
        <end position="20"/>
    </location>
</feature>
<dbReference type="InterPro" id="IPR011527">
    <property type="entry name" value="ABC1_TM_dom"/>
</dbReference>
<evidence type="ECO:0000256" key="3">
    <source>
        <dbReference type="ARBA" id="ARBA00022448"/>
    </source>
</evidence>
<dbReference type="GO" id="GO:0005524">
    <property type="term" value="F:ATP binding"/>
    <property type="evidence" value="ECO:0007669"/>
    <property type="project" value="UniProtKB-KW"/>
</dbReference>
<dbReference type="GO" id="GO:0140359">
    <property type="term" value="F:ABC-type transporter activity"/>
    <property type="evidence" value="ECO:0007669"/>
    <property type="project" value="InterPro"/>
</dbReference>
<accession>X6N9Y4</accession>
<dbReference type="Pfam" id="PF00664">
    <property type="entry name" value="ABC_membrane"/>
    <property type="match status" value="1"/>
</dbReference>
<comment type="subcellular location">
    <subcellularLocation>
        <location evidence="1">Membrane</location>
        <topology evidence="1">Multi-pass membrane protein</topology>
    </subcellularLocation>
</comment>
<evidence type="ECO:0000256" key="5">
    <source>
        <dbReference type="ARBA" id="ARBA00022741"/>
    </source>
</evidence>